<comment type="caution">
    <text evidence="1">The sequence shown here is derived from an EMBL/GenBank/DDBJ whole genome shotgun (WGS) entry which is preliminary data.</text>
</comment>
<evidence type="ECO:0000313" key="1">
    <source>
        <dbReference type="EMBL" id="KAG1812788.1"/>
    </source>
</evidence>
<dbReference type="AlphaFoldDB" id="A0A9P7JBH7"/>
<dbReference type="OrthoDB" id="2660178at2759"/>
<feature type="non-terminal residue" evidence="1">
    <location>
        <position position="1"/>
    </location>
</feature>
<name>A0A9P7JBH7_9AGAM</name>
<dbReference type="GeneID" id="64625274"/>
<proteinExistence type="predicted"/>
<organism evidence="1 2">
    <name type="scientific">Suillus subaureus</name>
    <dbReference type="NCBI Taxonomy" id="48587"/>
    <lineage>
        <taxon>Eukaryota</taxon>
        <taxon>Fungi</taxon>
        <taxon>Dikarya</taxon>
        <taxon>Basidiomycota</taxon>
        <taxon>Agaricomycotina</taxon>
        <taxon>Agaricomycetes</taxon>
        <taxon>Agaricomycetidae</taxon>
        <taxon>Boletales</taxon>
        <taxon>Suillineae</taxon>
        <taxon>Suillaceae</taxon>
        <taxon>Suillus</taxon>
    </lineage>
</organism>
<dbReference type="EMBL" id="JABBWG010000025">
    <property type="protein sequence ID" value="KAG1812788.1"/>
    <property type="molecule type" value="Genomic_DNA"/>
</dbReference>
<accession>A0A9P7JBH7</accession>
<dbReference type="Proteomes" id="UP000807769">
    <property type="component" value="Unassembled WGS sequence"/>
</dbReference>
<evidence type="ECO:0000313" key="2">
    <source>
        <dbReference type="Proteomes" id="UP000807769"/>
    </source>
</evidence>
<protein>
    <submittedName>
        <fullName evidence="1">Uncharacterized protein</fullName>
    </submittedName>
</protein>
<keyword evidence="2" id="KW-1185">Reference proteome</keyword>
<sequence length="85" mass="10239">GPSLLRHDHLEVRERYCWMMLILFKPWTTINDLCGMFETWLAAFENFSMDCLLNKIFIMKHMQILHECKDSRDDHFTNCHQCSSN</sequence>
<dbReference type="RefSeq" id="XP_041190811.1">
    <property type="nucleotide sequence ID" value="XM_041331257.1"/>
</dbReference>
<gene>
    <name evidence="1" type="ORF">BJ212DRAFT_1276046</name>
</gene>
<reference evidence="1" key="1">
    <citation type="journal article" date="2020" name="New Phytol.">
        <title>Comparative genomics reveals dynamic genome evolution in host specialist ectomycorrhizal fungi.</title>
        <authorList>
            <person name="Lofgren L.A."/>
            <person name="Nguyen N.H."/>
            <person name="Vilgalys R."/>
            <person name="Ruytinx J."/>
            <person name="Liao H.L."/>
            <person name="Branco S."/>
            <person name="Kuo A."/>
            <person name="LaButti K."/>
            <person name="Lipzen A."/>
            <person name="Andreopoulos W."/>
            <person name="Pangilinan J."/>
            <person name="Riley R."/>
            <person name="Hundley H."/>
            <person name="Na H."/>
            <person name="Barry K."/>
            <person name="Grigoriev I.V."/>
            <person name="Stajich J.E."/>
            <person name="Kennedy P.G."/>
        </authorList>
    </citation>
    <scope>NUCLEOTIDE SEQUENCE</scope>
    <source>
        <strain evidence="1">MN1</strain>
    </source>
</reference>